<accession>A0ABR2L1J5</accession>
<name>A0ABR2L1J5_9EUKA</name>
<dbReference type="EMBL" id="JAPFFF010000002">
    <property type="protein sequence ID" value="KAK8896931.1"/>
    <property type="molecule type" value="Genomic_DNA"/>
</dbReference>
<evidence type="ECO:0000313" key="1">
    <source>
        <dbReference type="EMBL" id="KAK8896931.1"/>
    </source>
</evidence>
<proteinExistence type="predicted"/>
<reference evidence="1 2" key="1">
    <citation type="submission" date="2024-04" db="EMBL/GenBank/DDBJ databases">
        <title>Tritrichomonas musculus Genome.</title>
        <authorList>
            <person name="Alves-Ferreira E."/>
            <person name="Grigg M."/>
            <person name="Lorenzi H."/>
            <person name="Galac M."/>
        </authorList>
    </citation>
    <scope>NUCLEOTIDE SEQUENCE [LARGE SCALE GENOMIC DNA]</scope>
    <source>
        <strain evidence="1 2">EAF2021</strain>
    </source>
</reference>
<gene>
    <name evidence="1" type="ORF">M9Y10_014858</name>
</gene>
<dbReference type="Proteomes" id="UP001470230">
    <property type="component" value="Unassembled WGS sequence"/>
</dbReference>
<sequence>MADDSDGLQYFLSYSEKCNDIDPYSDDNLFLDDYQEIFSAETSKENNDQSFDSNKVYHTTNNLQSNYTYYGNDLLISTKDDPTQIHHHKNILCKLPEPIFKDNDIIPERDKFPKDVANDCFTLKSPTSEEGLVYQSKPESPFNNVEDLLKYLSKVVLVGHLNKLNKSFKIIIYQVIQEFVFSHYQNLSYDQIEKLNREDKRSVQRLDIKLFKIKNYIYELFESKQKNKIVLDIIQQVYNQCIKKIEEKLQKEQNAKIYCKNYLLLKEYQKEIDKISANMKE</sequence>
<keyword evidence="2" id="KW-1185">Reference proteome</keyword>
<evidence type="ECO:0000313" key="2">
    <source>
        <dbReference type="Proteomes" id="UP001470230"/>
    </source>
</evidence>
<protein>
    <submittedName>
        <fullName evidence="1">Uncharacterized protein</fullName>
    </submittedName>
</protein>
<organism evidence="1 2">
    <name type="scientific">Tritrichomonas musculus</name>
    <dbReference type="NCBI Taxonomy" id="1915356"/>
    <lineage>
        <taxon>Eukaryota</taxon>
        <taxon>Metamonada</taxon>
        <taxon>Parabasalia</taxon>
        <taxon>Tritrichomonadida</taxon>
        <taxon>Tritrichomonadidae</taxon>
        <taxon>Tritrichomonas</taxon>
    </lineage>
</organism>
<comment type="caution">
    <text evidence="1">The sequence shown here is derived from an EMBL/GenBank/DDBJ whole genome shotgun (WGS) entry which is preliminary data.</text>
</comment>